<dbReference type="InterPro" id="IPR003959">
    <property type="entry name" value="ATPase_AAA_core"/>
</dbReference>
<gene>
    <name evidence="6" type="ORF">ACFYTH_31005</name>
</gene>
<dbReference type="InterPro" id="IPR003593">
    <property type="entry name" value="AAA+_ATPase"/>
</dbReference>
<reference evidence="6 7" key="1">
    <citation type="submission" date="2024-10" db="EMBL/GenBank/DDBJ databases">
        <title>The Natural Products Discovery Center: Release of the First 8490 Sequenced Strains for Exploring Actinobacteria Biosynthetic Diversity.</title>
        <authorList>
            <person name="Kalkreuter E."/>
            <person name="Kautsar S.A."/>
            <person name="Yang D."/>
            <person name="Bader C.D."/>
            <person name="Teijaro C.N."/>
            <person name="Fluegel L."/>
            <person name="Davis C.M."/>
            <person name="Simpson J.R."/>
            <person name="Lauterbach L."/>
            <person name="Steele A.D."/>
            <person name="Gui C."/>
            <person name="Meng S."/>
            <person name="Li G."/>
            <person name="Viehrig K."/>
            <person name="Ye F."/>
            <person name="Su P."/>
            <person name="Kiefer A.F."/>
            <person name="Nichols A."/>
            <person name="Cepeda A.J."/>
            <person name="Yan W."/>
            <person name="Fan B."/>
            <person name="Jiang Y."/>
            <person name="Adhikari A."/>
            <person name="Zheng C.-J."/>
            <person name="Schuster L."/>
            <person name="Cowan T.M."/>
            <person name="Smanski M.J."/>
            <person name="Chevrette M.G."/>
            <person name="De Carvalho L.P.S."/>
            <person name="Shen B."/>
        </authorList>
    </citation>
    <scope>NUCLEOTIDE SEQUENCE [LARGE SCALE GENOMIC DNA]</scope>
    <source>
        <strain evidence="6 7">NPDC004550</strain>
    </source>
</reference>
<dbReference type="Gene3D" id="3.40.630.30">
    <property type="match status" value="1"/>
</dbReference>
<dbReference type="SMART" id="SM00382">
    <property type="entry name" value="AAA"/>
    <property type="match status" value="1"/>
</dbReference>
<dbReference type="InterPro" id="IPR016181">
    <property type="entry name" value="Acyl_CoA_acyltransferase"/>
</dbReference>
<evidence type="ECO:0000256" key="1">
    <source>
        <dbReference type="ARBA" id="ARBA00006914"/>
    </source>
</evidence>
<dbReference type="GO" id="GO:0005524">
    <property type="term" value="F:ATP binding"/>
    <property type="evidence" value="ECO:0007669"/>
    <property type="project" value="UniProtKB-KW"/>
</dbReference>
<accession>A0ABW6NRN8</accession>
<dbReference type="SUPFAM" id="SSF55729">
    <property type="entry name" value="Acyl-CoA N-acyltransferases (Nat)"/>
    <property type="match status" value="1"/>
</dbReference>
<dbReference type="CDD" id="cd19481">
    <property type="entry name" value="RecA-like_protease"/>
    <property type="match status" value="1"/>
</dbReference>
<dbReference type="PROSITE" id="PS51186">
    <property type="entry name" value="GNAT"/>
    <property type="match status" value="1"/>
</dbReference>
<evidence type="ECO:0000256" key="2">
    <source>
        <dbReference type="ARBA" id="ARBA00022741"/>
    </source>
</evidence>
<evidence type="ECO:0000259" key="5">
    <source>
        <dbReference type="PROSITE" id="PS51186"/>
    </source>
</evidence>
<comment type="similarity">
    <text evidence="1 4">Belongs to the AAA ATPase family.</text>
</comment>
<dbReference type="Gene3D" id="3.40.50.300">
    <property type="entry name" value="P-loop containing nucleotide triphosphate hydrolases"/>
    <property type="match status" value="1"/>
</dbReference>
<dbReference type="InterPro" id="IPR000182">
    <property type="entry name" value="GNAT_dom"/>
</dbReference>
<dbReference type="CDD" id="cd04301">
    <property type="entry name" value="NAT_SF"/>
    <property type="match status" value="1"/>
</dbReference>
<dbReference type="EMBL" id="JBIALX010000019">
    <property type="protein sequence ID" value="MFF0457812.1"/>
    <property type="molecule type" value="Genomic_DNA"/>
</dbReference>
<dbReference type="Pfam" id="PF00583">
    <property type="entry name" value="Acetyltransf_1"/>
    <property type="match status" value="1"/>
</dbReference>
<dbReference type="RefSeq" id="WP_387255141.1">
    <property type="nucleotide sequence ID" value="NZ_JBIALX010000019.1"/>
</dbReference>
<keyword evidence="2 4" id="KW-0547">Nucleotide-binding</keyword>
<comment type="caution">
    <text evidence="6">The sequence shown here is derived from an EMBL/GenBank/DDBJ whole genome shotgun (WGS) entry which is preliminary data.</text>
</comment>
<dbReference type="Pfam" id="PF00004">
    <property type="entry name" value="AAA"/>
    <property type="match status" value="1"/>
</dbReference>
<keyword evidence="7" id="KW-1185">Reference proteome</keyword>
<feature type="domain" description="N-acetyltransferase" evidence="5">
    <location>
        <begin position="4"/>
        <end position="146"/>
    </location>
</feature>
<dbReference type="InterPro" id="IPR050221">
    <property type="entry name" value="26S_Proteasome_ATPase"/>
</dbReference>
<proteinExistence type="inferred from homology"/>
<name>A0ABW6NRN8_9NOCA</name>
<dbReference type="SUPFAM" id="SSF52540">
    <property type="entry name" value="P-loop containing nucleoside triphosphate hydrolases"/>
    <property type="match status" value="1"/>
</dbReference>
<dbReference type="PANTHER" id="PTHR23073">
    <property type="entry name" value="26S PROTEASOME REGULATORY SUBUNIT"/>
    <property type="match status" value="1"/>
</dbReference>
<evidence type="ECO:0000313" key="7">
    <source>
        <dbReference type="Proteomes" id="UP001601521"/>
    </source>
</evidence>
<evidence type="ECO:0000256" key="3">
    <source>
        <dbReference type="ARBA" id="ARBA00022840"/>
    </source>
</evidence>
<evidence type="ECO:0000313" key="6">
    <source>
        <dbReference type="EMBL" id="MFF0457812.1"/>
    </source>
</evidence>
<keyword evidence="3 4" id="KW-0067">ATP-binding</keyword>
<sequence>MDGWAIRDFVREDLDSVVRLDTSSPTTGERPVFAMSDMVAGLLGRHPAVVAVSGDRVIGAAVSRVDEDRAWILRISLDPGWRGLGLGSALIAELEYRLLAKGARLVSALLPDGETGAEALINSGFTQRAGITYYEKLGTVSPRTATVLGRLGGAVPPAGLWKQVAGMAREKALIERRIVLPLSRPALATEHGVVPPRAVVLFGPPGTGKTTFARAIASRLGWPFVELFPSRLASNESGLAAGISEAFASMFELDHVVVFIDEVEEVAARRQLGSDSVGVVNELLKSIVGFRERPGRLLVCATNSVRDLDAAFLRHGRFDYVLPIGAPDAEARHALWERYLMEDGIDVSALVMASAGFTPADVAHAAQMVAQTTFERSIDTGSRCRAKTADYLEAIGAIRPTLTSDMLDAFTLDIDHFARS</sequence>
<evidence type="ECO:0000256" key="4">
    <source>
        <dbReference type="RuleBase" id="RU003651"/>
    </source>
</evidence>
<dbReference type="InterPro" id="IPR027417">
    <property type="entry name" value="P-loop_NTPase"/>
</dbReference>
<dbReference type="Gene3D" id="1.10.8.60">
    <property type="match status" value="1"/>
</dbReference>
<dbReference type="InterPro" id="IPR003960">
    <property type="entry name" value="ATPase_AAA_CS"/>
</dbReference>
<protein>
    <submittedName>
        <fullName evidence="6">ATP-binding protein</fullName>
    </submittedName>
</protein>
<dbReference type="Proteomes" id="UP001601521">
    <property type="component" value="Unassembled WGS sequence"/>
</dbReference>
<dbReference type="PROSITE" id="PS00674">
    <property type="entry name" value="AAA"/>
    <property type="match status" value="1"/>
</dbReference>
<organism evidence="6 7">
    <name type="scientific">Nocardia africana</name>
    <dbReference type="NCBI Taxonomy" id="134964"/>
    <lineage>
        <taxon>Bacteria</taxon>
        <taxon>Bacillati</taxon>
        <taxon>Actinomycetota</taxon>
        <taxon>Actinomycetes</taxon>
        <taxon>Mycobacteriales</taxon>
        <taxon>Nocardiaceae</taxon>
        <taxon>Nocardia</taxon>
    </lineage>
</organism>